<evidence type="ECO:0000313" key="5">
    <source>
        <dbReference type="Proteomes" id="UP000001935"/>
    </source>
</evidence>
<dbReference type="Proteomes" id="UP000001935">
    <property type="component" value="Chromosome"/>
</dbReference>
<evidence type="ECO:0000313" key="4">
    <source>
        <dbReference type="EMBL" id="ABC84031.1"/>
    </source>
</evidence>
<feature type="region of interest" description="Disordered" evidence="2">
    <location>
        <begin position="131"/>
        <end position="180"/>
    </location>
</feature>
<name>Q2IHH6_ANADE</name>
<gene>
    <name evidence="4" type="ordered locus">Adeh_4267</name>
</gene>
<evidence type="ECO:0000259" key="3">
    <source>
        <dbReference type="PROSITE" id="PS50164"/>
    </source>
</evidence>
<dbReference type="RefSeq" id="WP_011423313.1">
    <property type="nucleotide sequence ID" value="NC_007760.1"/>
</dbReference>
<dbReference type="PROSITE" id="PS50164">
    <property type="entry name" value="GIY_YIG"/>
    <property type="match status" value="1"/>
</dbReference>
<dbReference type="Pfam" id="PF01541">
    <property type="entry name" value="GIY-YIG"/>
    <property type="match status" value="1"/>
</dbReference>
<dbReference type="PANTHER" id="PTHR34477">
    <property type="entry name" value="UPF0213 PROTEIN YHBQ"/>
    <property type="match status" value="1"/>
</dbReference>
<reference evidence="4 5" key="1">
    <citation type="submission" date="2006-01" db="EMBL/GenBank/DDBJ databases">
        <title>Complete sequence of Anaeromyxobacter dehalogenans 2CP-C.</title>
        <authorList>
            <consortium name="US DOE Joint Genome Institute"/>
            <person name="Copeland A."/>
            <person name="Lucas S."/>
            <person name="Lapidus A."/>
            <person name="Barry K."/>
            <person name="Detter J.C."/>
            <person name="Glavina T."/>
            <person name="Hammon N."/>
            <person name="Israni S."/>
            <person name="Pitluck S."/>
            <person name="Brettin T."/>
            <person name="Bruce D."/>
            <person name="Han C."/>
            <person name="Tapia R."/>
            <person name="Gilna P."/>
            <person name="Kiss H."/>
            <person name="Schmutz J."/>
            <person name="Larimer F."/>
            <person name="Land M."/>
            <person name="Kyrpides N."/>
            <person name="Anderson I."/>
            <person name="Sanford R.A."/>
            <person name="Ritalahti K.M."/>
            <person name="Thomas H.S."/>
            <person name="Kirby J.R."/>
            <person name="Zhulin I.B."/>
            <person name="Loeffler F.E."/>
            <person name="Richardson P."/>
        </authorList>
    </citation>
    <scope>NUCLEOTIDE SEQUENCE [LARGE SCALE GENOMIC DNA]</scope>
    <source>
        <strain evidence="4 5">2CP-C</strain>
    </source>
</reference>
<comment type="similarity">
    <text evidence="1">Belongs to the UPF0213 family.</text>
</comment>
<dbReference type="InterPro" id="IPR035901">
    <property type="entry name" value="GIY-YIG_endonuc_sf"/>
</dbReference>
<evidence type="ECO:0000256" key="2">
    <source>
        <dbReference type="SAM" id="MobiDB-lite"/>
    </source>
</evidence>
<dbReference type="SUPFAM" id="SSF82771">
    <property type="entry name" value="GIY-YIG endonuclease"/>
    <property type="match status" value="1"/>
</dbReference>
<dbReference type="Gene3D" id="3.40.1440.10">
    <property type="entry name" value="GIY-YIG endonuclease"/>
    <property type="match status" value="1"/>
</dbReference>
<dbReference type="EMBL" id="CP000251">
    <property type="protein sequence ID" value="ABC84031.1"/>
    <property type="molecule type" value="Genomic_DNA"/>
</dbReference>
<accession>Q2IHH6</accession>
<dbReference type="STRING" id="290397.Adeh_4267"/>
<dbReference type="InterPro" id="IPR050190">
    <property type="entry name" value="UPF0213_domain"/>
</dbReference>
<dbReference type="KEGG" id="ade:Adeh_4267"/>
<feature type="domain" description="GIY-YIG" evidence="3">
    <location>
        <begin position="7"/>
        <end position="82"/>
    </location>
</feature>
<dbReference type="CDD" id="cd10456">
    <property type="entry name" value="GIY-YIG_UPF0213"/>
    <property type="match status" value="1"/>
</dbReference>
<dbReference type="PANTHER" id="PTHR34477:SF1">
    <property type="entry name" value="UPF0213 PROTEIN YHBQ"/>
    <property type="match status" value="1"/>
</dbReference>
<dbReference type="HOGENOM" id="CLU_1508941_0_0_7"/>
<proteinExistence type="inferred from homology"/>
<dbReference type="eggNOG" id="COG2827">
    <property type="taxonomic scope" value="Bacteria"/>
</dbReference>
<sequence>MAHQGGIHFFVYMLRCSDGSYYVGHTDDLETRVVQHQHGALGGYTATRRPVALVWSAEFASRDQAFLRELQLKRWSRAKKEALIRDDWSEIGRLGRGPDRSERVPAVPRLRPAEGRATLGMIPRLRPCLTARPTLGMSGRSDHPLGMSGHSKDPLTLSVGGPEARRSRRVSGKPNGEDPR</sequence>
<dbReference type="InterPro" id="IPR000305">
    <property type="entry name" value="GIY-YIG_endonuc"/>
</dbReference>
<dbReference type="AlphaFoldDB" id="Q2IHH6"/>
<evidence type="ECO:0000256" key="1">
    <source>
        <dbReference type="ARBA" id="ARBA00007435"/>
    </source>
</evidence>
<protein>
    <submittedName>
        <fullName evidence="4">Excinuclease ABC, C subunit-like protein</fullName>
    </submittedName>
</protein>
<organism evidence="4 5">
    <name type="scientific">Anaeromyxobacter dehalogenans (strain 2CP-C)</name>
    <dbReference type="NCBI Taxonomy" id="290397"/>
    <lineage>
        <taxon>Bacteria</taxon>
        <taxon>Pseudomonadati</taxon>
        <taxon>Myxococcota</taxon>
        <taxon>Myxococcia</taxon>
        <taxon>Myxococcales</taxon>
        <taxon>Cystobacterineae</taxon>
        <taxon>Anaeromyxobacteraceae</taxon>
        <taxon>Anaeromyxobacter</taxon>
    </lineage>
</organism>